<proteinExistence type="predicted"/>
<dbReference type="EMBL" id="FOXD01000008">
    <property type="protein sequence ID" value="SFP66080.1"/>
    <property type="molecule type" value="Genomic_DNA"/>
</dbReference>
<feature type="transmembrane region" description="Helical" evidence="1">
    <location>
        <begin position="21"/>
        <end position="40"/>
    </location>
</feature>
<dbReference type="InterPro" id="IPR008523">
    <property type="entry name" value="DUF805"/>
</dbReference>
<dbReference type="RefSeq" id="WP_093336767.1">
    <property type="nucleotide sequence ID" value="NZ_FOXD01000008.1"/>
</dbReference>
<feature type="transmembrane region" description="Helical" evidence="1">
    <location>
        <begin position="78"/>
        <end position="97"/>
    </location>
</feature>
<dbReference type="AlphaFoldDB" id="A0A1I5S5X6"/>
<sequence>MHWYVKVLSNYAVFRGRARRTEYWMFTLINFLIALILTGIELMMQISSVLTGIYGLAVALPSLAVVVRRLHDSGRSGWWFLIQLIPFIGSIVLLVFMCLDSQEGTNEYGPNPKEEPEHT</sequence>
<evidence type="ECO:0000313" key="3">
    <source>
        <dbReference type="Proteomes" id="UP000198892"/>
    </source>
</evidence>
<dbReference type="GO" id="GO:0005886">
    <property type="term" value="C:plasma membrane"/>
    <property type="evidence" value="ECO:0007669"/>
    <property type="project" value="TreeGrafter"/>
</dbReference>
<dbReference type="Proteomes" id="UP000198892">
    <property type="component" value="Unassembled WGS sequence"/>
</dbReference>
<keyword evidence="1" id="KW-1133">Transmembrane helix</keyword>
<dbReference type="PANTHER" id="PTHR34980">
    <property type="entry name" value="INNER MEMBRANE PROTEIN-RELATED-RELATED"/>
    <property type="match status" value="1"/>
</dbReference>
<gene>
    <name evidence="2" type="ORF">SAMN05518683_10860</name>
</gene>
<dbReference type="OrthoDB" id="9812349at2"/>
<keyword evidence="1" id="KW-0472">Membrane</keyword>
<reference evidence="3" key="1">
    <citation type="submission" date="2016-10" db="EMBL/GenBank/DDBJ databases">
        <authorList>
            <person name="Varghese N."/>
            <person name="Submissions S."/>
        </authorList>
    </citation>
    <scope>NUCLEOTIDE SEQUENCE [LARGE SCALE GENOMIC DNA]</scope>
    <source>
        <strain evidence="3">S7</strain>
    </source>
</reference>
<keyword evidence="1" id="KW-0812">Transmembrane</keyword>
<accession>A0A1I5S5X6</accession>
<organism evidence="2 3">
    <name type="scientific">Salibacterium halotolerans</name>
    <dbReference type="NCBI Taxonomy" id="1884432"/>
    <lineage>
        <taxon>Bacteria</taxon>
        <taxon>Bacillati</taxon>
        <taxon>Bacillota</taxon>
        <taxon>Bacilli</taxon>
        <taxon>Bacillales</taxon>
        <taxon>Bacillaceae</taxon>
    </lineage>
</organism>
<name>A0A1I5S5X6_9BACI</name>
<dbReference type="PANTHER" id="PTHR34980:SF2">
    <property type="entry name" value="INNER MEMBRANE PROTEIN YHAH-RELATED"/>
    <property type="match status" value="1"/>
</dbReference>
<evidence type="ECO:0000313" key="2">
    <source>
        <dbReference type="EMBL" id="SFP66080.1"/>
    </source>
</evidence>
<dbReference type="STRING" id="1884432.SAMN05518683_10860"/>
<keyword evidence="3" id="KW-1185">Reference proteome</keyword>
<feature type="transmembrane region" description="Helical" evidence="1">
    <location>
        <begin position="46"/>
        <end position="66"/>
    </location>
</feature>
<dbReference type="Pfam" id="PF05656">
    <property type="entry name" value="DUF805"/>
    <property type="match status" value="1"/>
</dbReference>
<protein>
    <submittedName>
        <fullName evidence="2">Uncharacterized membrane protein YhaH, DUF805 family</fullName>
    </submittedName>
</protein>
<evidence type="ECO:0000256" key="1">
    <source>
        <dbReference type="SAM" id="Phobius"/>
    </source>
</evidence>